<comment type="caution">
    <text evidence="2">The sequence shown here is derived from an EMBL/GenBank/DDBJ whole genome shotgun (WGS) entry which is preliminary data.</text>
</comment>
<sequence length="56" mass="5902">PGEKIDGARGARPGSAPRQSQNRSENSAPRKETPTAAPANNAMASLFANAKQLKKR</sequence>
<accession>X1U0W8</accession>
<dbReference type="AlphaFoldDB" id="X1U0W8"/>
<feature type="region of interest" description="Disordered" evidence="1">
    <location>
        <begin position="1"/>
        <end position="56"/>
    </location>
</feature>
<proteinExistence type="predicted"/>
<organism evidence="2">
    <name type="scientific">marine sediment metagenome</name>
    <dbReference type="NCBI Taxonomy" id="412755"/>
    <lineage>
        <taxon>unclassified sequences</taxon>
        <taxon>metagenomes</taxon>
        <taxon>ecological metagenomes</taxon>
    </lineage>
</organism>
<evidence type="ECO:0000256" key="1">
    <source>
        <dbReference type="SAM" id="MobiDB-lite"/>
    </source>
</evidence>
<feature type="non-terminal residue" evidence="2">
    <location>
        <position position="1"/>
    </location>
</feature>
<dbReference type="EMBL" id="BARW01023577">
    <property type="protein sequence ID" value="GAI97266.1"/>
    <property type="molecule type" value="Genomic_DNA"/>
</dbReference>
<name>X1U0W8_9ZZZZ</name>
<evidence type="ECO:0000313" key="2">
    <source>
        <dbReference type="EMBL" id="GAI97266.1"/>
    </source>
</evidence>
<feature type="compositionally biased region" description="Polar residues" evidence="1">
    <location>
        <begin position="17"/>
        <end position="27"/>
    </location>
</feature>
<gene>
    <name evidence="2" type="ORF">S12H4_39065</name>
</gene>
<reference evidence="2" key="1">
    <citation type="journal article" date="2014" name="Front. Microbiol.">
        <title>High frequency of phylogenetically diverse reductive dehalogenase-homologous genes in deep subseafloor sedimentary metagenomes.</title>
        <authorList>
            <person name="Kawai M."/>
            <person name="Futagami T."/>
            <person name="Toyoda A."/>
            <person name="Takaki Y."/>
            <person name="Nishi S."/>
            <person name="Hori S."/>
            <person name="Arai W."/>
            <person name="Tsubouchi T."/>
            <person name="Morono Y."/>
            <person name="Uchiyama I."/>
            <person name="Ito T."/>
            <person name="Fujiyama A."/>
            <person name="Inagaki F."/>
            <person name="Takami H."/>
        </authorList>
    </citation>
    <scope>NUCLEOTIDE SEQUENCE</scope>
    <source>
        <strain evidence="2">Expedition CK06-06</strain>
    </source>
</reference>
<protein>
    <submittedName>
        <fullName evidence="2">Uncharacterized protein</fullName>
    </submittedName>
</protein>